<keyword evidence="3" id="KW-1185">Reference proteome</keyword>
<feature type="region of interest" description="Disordered" evidence="1">
    <location>
        <begin position="1"/>
        <end position="45"/>
    </location>
</feature>
<protein>
    <submittedName>
        <fullName evidence="2">Uncharacterized protein</fullName>
    </submittedName>
</protein>
<feature type="compositionally biased region" description="Basic and acidic residues" evidence="1">
    <location>
        <begin position="1"/>
        <end position="23"/>
    </location>
</feature>
<proteinExistence type="predicted"/>
<dbReference type="Proteomes" id="UP000579523">
    <property type="component" value="Unassembled WGS sequence"/>
</dbReference>
<dbReference type="EMBL" id="JACHJI010000008">
    <property type="protein sequence ID" value="MBB4900509.1"/>
    <property type="molecule type" value="Genomic_DNA"/>
</dbReference>
<name>A0A7W7M250_9ACTN</name>
<comment type="caution">
    <text evidence="2">The sequence shown here is derived from an EMBL/GenBank/DDBJ whole genome shotgun (WGS) entry which is preliminary data.</text>
</comment>
<evidence type="ECO:0000313" key="2">
    <source>
        <dbReference type="EMBL" id="MBB4900509.1"/>
    </source>
</evidence>
<organism evidence="2 3">
    <name type="scientific">Streptomyces griseomycini</name>
    <dbReference type="NCBI Taxonomy" id="66895"/>
    <lineage>
        <taxon>Bacteria</taxon>
        <taxon>Bacillati</taxon>
        <taxon>Actinomycetota</taxon>
        <taxon>Actinomycetes</taxon>
        <taxon>Kitasatosporales</taxon>
        <taxon>Streptomycetaceae</taxon>
        <taxon>Streptomyces</taxon>
    </lineage>
</organism>
<reference evidence="2 3" key="1">
    <citation type="submission" date="2020-08" db="EMBL/GenBank/DDBJ databases">
        <title>Genomic Encyclopedia of Type Strains, Phase III (KMG-III): the genomes of soil and plant-associated and newly described type strains.</title>
        <authorList>
            <person name="Whitman W."/>
        </authorList>
    </citation>
    <scope>NUCLEOTIDE SEQUENCE [LARGE SCALE GENOMIC DNA]</scope>
    <source>
        <strain evidence="2 3">CECT 3273</strain>
    </source>
</reference>
<accession>A0A7W7M250</accession>
<evidence type="ECO:0000313" key="3">
    <source>
        <dbReference type="Proteomes" id="UP000579523"/>
    </source>
</evidence>
<dbReference type="AlphaFoldDB" id="A0A7W7M250"/>
<sequence length="45" mass="4789">MVPPKGDRGSAEAGRTHAAEPRSTRSRTPEGAGRTVVFQSEEPKP</sequence>
<evidence type="ECO:0000256" key="1">
    <source>
        <dbReference type="SAM" id="MobiDB-lite"/>
    </source>
</evidence>
<gene>
    <name evidence="2" type="ORF">FHS37_004580</name>
</gene>